<gene>
    <name evidence="1" type="ORF">GGI25_002000</name>
</gene>
<dbReference type="EMBL" id="JANBTW010000017">
    <property type="protein sequence ID" value="KAJ2678808.1"/>
    <property type="molecule type" value="Genomic_DNA"/>
</dbReference>
<dbReference type="OrthoDB" id="46529at2759"/>
<protein>
    <recommendedName>
        <fullName evidence="3">Thioesterase domain-containing protein</fullName>
    </recommendedName>
</protein>
<proteinExistence type="predicted"/>
<evidence type="ECO:0000313" key="1">
    <source>
        <dbReference type="EMBL" id="KAJ2678808.1"/>
    </source>
</evidence>
<dbReference type="AlphaFoldDB" id="A0A9W8GBG0"/>
<evidence type="ECO:0008006" key="3">
    <source>
        <dbReference type="Google" id="ProtNLM"/>
    </source>
</evidence>
<accession>A0A9W8GBG0</accession>
<dbReference type="Gene3D" id="3.10.129.10">
    <property type="entry name" value="Hotdog Thioesterase"/>
    <property type="match status" value="1"/>
</dbReference>
<dbReference type="SUPFAM" id="SSF54637">
    <property type="entry name" value="Thioesterase/thiol ester dehydrase-isomerase"/>
    <property type="match status" value="1"/>
</dbReference>
<reference evidence="1" key="1">
    <citation type="submission" date="2022-07" db="EMBL/GenBank/DDBJ databases">
        <title>Phylogenomic reconstructions and comparative analyses of Kickxellomycotina fungi.</title>
        <authorList>
            <person name="Reynolds N.K."/>
            <person name="Stajich J.E."/>
            <person name="Barry K."/>
            <person name="Grigoriev I.V."/>
            <person name="Crous P."/>
            <person name="Smith M.E."/>
        </authorList>
    </citation>
    <scope>NUCLEOTIDE SEQUENCE</scope>
    <source>
        <strain evidence="1">NRRL 3115</strain>
    </source>
</reference>
<name>A0A9W8GBG0_9FUNG</name>
<evidence type="ECO:0000313" key="2">
    <source>
        <dbReference type="Proteomes" id="UP001151518"/>
    </source>
</evidence>
<sequence length="151" mass="15917">MKYETDKQLLDAVVELLGGGTEHFGKAIEMEVERASISSRGLTARTKATKDVLGPAGELDEGWVATVMDNLTSTLVTAFAMRPHGTTSLAVSTLAKPPVGAAIVVECTLGSAKSQPQASAVFWSAGPVGQRTKFAVGSHTKFFKPAQPPRF</sequence>
<dbReference type="Proteomes" id="UP001151518">
    <property type="component" value="Unassembled WGS sequence"/>
</dbReference>
<organism evidence="1 2">
    <name type="scientific">Coemansia spiralis</name>
    <dbReference type="NCBI Taxonomy" id="417178"/>
    <lineage>
        <taxon>Eukaryota</taxon>
        <taxon>Fungi</taxon>
        <taxon>Fungi incertae sedis</taxon>
        <taxon>Zoopagomycota</taxon>
        <taxon>Kickxellomycotina</taxon>
        <taxon>Kickxellomycetes</taxon>
        <taxon>Kickxellales</taxon>
        <taxon>Kickxellaceae</taxon>
        <taxon>Coemansia</taxon>
    </lineage>
</organism>
<comment type="caution">
    <text evidence="1">The sequence shown here is derived from an EMBL/GenBank/DDBJ whole genome shotgun (WGS) entry which is preliminary data.</text>
</comment>
<dbReference type="InterPro" id="IPR029069">
    <property type="entry name" value="HotDog_dom_sf"/>
</dbReference>